<protein>
    <recommendedName>
        <fullName evidence="3">Type 2 DNA topoisomerase 6 subunit B-like</fullName>
    </recommendedName>
</protein>
<gene>
    <name evidence="1" type="ORF">CJ030_MR7G024258</name>
</gene>
<evidence type="ECO:0000313" key="1">
    <source>
        <dbReference type="EMBL" id="KAB1207896.1"/>
    </source>
</evidence>
<name>A0A6A1V6U3_9ROSI</name>
<dbReference type="GO" id="GO:0030674">
    <property type="term" value="F:protein-macromolecule adaptor activity"/>
    <property type="evidence" value="ECO:0007669"/>
    <property type="project" value="TreeGrafter"/>
</dbReference>
<comment type="caution">
    <text evidence="1">The sequence shown here is derived from an EMBL/GenBank/DDBJ whole genome shotgun (WGS) entry which is preliminary data.</text>
</comment>
<dbReference type="GO" id="GO:0007131">
    <property type="term" value="P:reciprocal meiotic recombination"/>
    <property type="evidence" value="ECO:0007669"/>
    <property type="project" value="TreeGrafter"/>
</dbReference>
<accession>A0A6A1V6U3</accession>
<dbReference type="PANTHER" id="PTHR36722">
    <property type="entry name" value="TYPE 2 DNA TOPOISOMERASE 6 SUBUNIT B-LIKE"/>
    <property type="match status" value="1"/>
</dbReference>
<dbReference type="GO" id="GO:0000793">
    <property type="term" value="C:condensed chromosome"/>
    <property type="evidence" value="ECO:0007669"/>
    <property type="project" value="TreeGrafter"/>
</dbReference>
<dbReference type="PANTHER" id="PTHR36722:SF1">
    <property type="entry name" value="TYPE 2 DNA TOPOISOMERASE 6 SUBUNIT B-LIKE"/>
    <property type="match status" value="1"/>
</dbReference>
<sequence length="412" mass="46154">MPPIRRAMQTLSFSQMLSTFRSARSPNFNSVACLPLSWQCLRKFSDTGIGSCLEEFQRLKFSREGTGAEKWGKCDDEVNHYQLNLKESASAGRLTRLPSNPKNGLKFRHASYLNFYALEFGTEVFLSIFETVDILVAEINCFFQKMLMLKIPNVAYELVVERGDAYGLRDERVFLVDESNPLPFLASNLECLKSGLEDYVLKHGNSSNKKCGLCFPSVEHLKVGSGTVYCAEGHKNIAWVMEVVIVISEISEQTSSCFSACCAKSEAMIPSTRQKAPLDRNLMKRVVKRALDDLKEKHAGVLLSAHAIKICSYAPDLARAIAGLVLSSNDSGFQEECFSLLGLQCQGVGGKIVEDCIKEKIISVIEINDRKPHQRSEEVVAPFLFKDDCLHNLEFQEEEYEEGEDAFSHLDI</sequence>
<evidence type="ECO:0000313" key="2">
    <source>
        <dbReference type="Proteomes" id="UP000516437"/>
    </source>
</evidence>
<dbReference type="OrthoDB" id="1918529at2759"/>
<dbReference type="AlphaFoldDB" id="A0A6A1V6U3"/>
<dbReference type="InterPro" id="IPR034566">
    <property type="entry name" value="MTOPVIB_plant"/>
</dbReference>
<dbReference type="EMBL" id="RXIC02000025">
    <property type="protein sequence ID" value="KAB1207896.1"/>
    <property type="molecule type" value="Genomic_DNA"/>
</dbReference>
<reference evidence="1 2" key="1">
    <citation type="journal article" date="2019" name="Plant Biotechnol. J.">
        <title>The red bayberry genome and genetic basis of sex determination.</title>
        <authorList>
            <person name="Jia H.M."/>
            <person name="Jia H.J."/>
            <person name="Cai Q.L."/>
            <person name="Wang Y."/>
            <person name="Zhao H.B."/>
            <person name="Yang W.F."/>
            <person name="Wang G.Y."/>
            <person name="Li Y.H."/>
            <person name="Zhan D.L."/>
            <person name="Shen Y.T."/>
            <person name="Niu Q.F."/>
            <person name="Chang L."/>
            <person name="Qiu J."/>
            <person name="Zhao L."/>
            <person name="Xie H.B."/>
            <person name="Fu W.Y."/>
            <person name="Jin J."/>
            <person name="Li X.W."/>
            <person name="Jiao Y."/>
            <person name="Zhou C.C."/>
            <person name="Tu T."/>
            <person name="Chai C.Y."/>
            <person name="Gao J.L."/>
            <person name="Fan L.J."/>
            <person name="van de Weg E."/>
            <person name="Wang J.Y."/>
            <person name="Gao Z.S."/>
        </authorList>
    </citation>
    <scope>NUCLEOTIDE SEQUENCE [LARGE SCALE GENOMIC DNA]</scope>
    <source>
        <tissue evidence="1">Leaves</tissue>
    </source>
</reference>
<proteinExistence type="predicted"/>
<dbReference type="GO" id="GO:0042138">
    <property type="term" value="P:meiotic DNA double-strand break formation"/>
    <property type="evidence" value="ECO:0007669"/>
    <property type="project" value="InterPro"/>
</dbReference>
<keyword evidence="2" id="KW-1185">Reference proteome</keyword>
<organism evidence="1 2">
    <name type="scientific">Morella rubra</name>
    <name type="common">Chinese bayberry</name>
    <dbReference type="NCBI Taxonomy" id="262757"/>
    <lineage>
        <taxon>Eukaryota</taxon>
        <taxon>Viridiplantae</taxon>
        <taxon>Streptophyta</taxon>
        <taxon>Embryophyta</taxon>
        <taxon>Tracheophyta</taxon>
        <taxon>Spermatophyta</taxon>
        <taxon>Magnoliopsida</taxon>
        <taxon>eudicotyledons</taxon>
        <taxon>Gunneridae</taxon>
        <taxon>Pentapetalae</taxon>
        <taxon>rosids</taxon>
        <taxon>fabids</taxon>
        <taxon>Fagales</taxon>
        <taxon>Myricaceae</taxon>
        <taxon>Morella</taxon>
    </lineage>
</organism>
<dbReference type="Proteomes" id="UP000516437">
    <property type="component" value="Chromosome 7"/>
</dbReference>
<evidence type="ECO:0008006" key="3">
    <source>
        <dbReference type="Google" id="ProtNLM"/>
    </source>
</evidence>